<dbReference type="Proteomes" id="UP000606974">
    <property type="component" value="Unassembled WGS sequence"/>
</dbReference>
<name>A0A8H7AC42_9EURO</name>
<evidence type="ECO:0000313" key="1">
    <source>
        <dbReference type="EMBL" id="KAF7504769.1"/>
    </source>
</evidence>
<dbReference type="GO" id="GO:0004497">
    <property type="term" value="F:monooxygenase activity"/>
    <property type="evidence" value="ECO:0007669"/>
    <property type="project" value="InterPro"/>
</dbReference>
<gene>
    <name evidence="1" type="ORF">GJ744_001770</name>
</gene>
<reference evidence="1" key="1">
    <citation type="submission" date="2020-02" db="EMBL/GenBank/DDBJ databases">
        <authorList>
            <person name="Palmer J.M."/>
        </authorList>
    </citation>
    <scope>NUCLEOTIDE SEQUENCE</scope>
    <source>
        <strain evidence="1">EPUS1.4</strain>
        <tissue evidence="1">Thallus</tissue>
    </source>
</reference>
<dbReference type="SUPFAM" id="SSF48264">
    <property type="entry name" value="Cytochrome P450"/>
    <property type="match status" value="1"/>
</dbReference>
<sequence length="136" mass="15332">MLLAILVCTTFAIFLPPLWRVLTNYRKLKSIPGPLLAACTDYWIQAQLRSKKGWENVTRELHGTYGPVVRYGPKRISFADPACVPIIFRTKHPLEKSDAYSAFTGFKDGKEVIVGAASGQRQDMLQSRSRYRVSSP</sequence>
<dbReference type="AlphaFoldDB" id="A0A8H7AC42"/>
<dbReference type="GO" id="GO:0016705">
    <property type="term" value="F:oxidoreductase activity, acting on paired donors, with incorporation or reduction of molecular oxygen"/>
    <property type="evidence" value="ECO:0007669"/>
    <property type="project" value="InterPro"/>
</dbReference>
<comment type="caution">
    <text evidence="1">The sequence shown here is derived from an EMBL/GenBank/DDBJ whole genome shotgun (WGS) entry which is preliminary data.</text>
</comment>
<evidence type="ECO:0000313" key="2">
    <source>
        <dbReference type="Proteomes" id="UP000606974"/>
    </source>
</evidence>
<dbReference type="Gene3D" id="1.10.630.10">
    <property type="entry name" value="Cytochrome P450"/>
    <property type="match status" value="1"/>
</dbReference>
<evidence type="ECO:0008006" key="3">
    <source>
        <dbReference type="Google" id="ProtNLM"/>
    </source>
</evidence>
<protein>
    <recommendedName>
        <fullName evidence="3">Cytochrome P450</fullName>
    </recommendedName>
</protein>
<organism evidence="1 2">
    <name type="scientific">Endocarpon pusillum</name>
    <dbReference type="NCBI Taxonomy" id="364733"/>
    <lineage>
        <taxon>Eukaryota</taxon>
        <taxon>Fungi</taxon>
        <taxon>Dikarya</taxon>
        <taxon>Ascomycota</taxon>
        <taxon>Pezizomycotina</taxon>
        <taxon>Eurotiomycetes</taxon>
        <taxon>Chaetothyriomycetidae</taxon>
        <taxon>Verrucariales</taxon>
        <taxon>Verrucariaceae</taxon>
        <taxon>Endocarpon</taxon>
    </lineage>
</organism>
<dbReference type="EMBL" id="JAACFV010000128">
    <property type="protein sequence ID" value="KAF7504769.1"/>
    <property type="molecule type" value="Genomic_DNA"/>
</dbReference>
<accession>A0A8H7AC42</accession>
<proteinExistence type="predicted"/>
<keyword evidence="2" id="KW-1185">Reference proteome</keyword>
<dbReference type="GO" id="GO:0020037">
    <property type="term" value="F:heme binding"/>
    <property type="evidence" value="ECO:0007669"/>
    <property type="project" value="InterPro"/>
</dbReference>
<dbReference type="InterPro" id="IPR036396">
    <property type="entry name" value="Cyt_P450_sf"/>
</dbReference>
<dbReference type="OrthoDB" id="3934656at2759"/>
<dbReference type="GO" id="GO:0005506">
    <property type="term" value="F:iron ion binding"/>
    <property type="evidence" value="ECO:0007669"/>
    <property type="project" value="InterPro"/>
</dbReference>